<feature type="chain" id="PRO_5042899504" evidence="1">
    <location>
        <begin position="23"/>
        <end position="160"/>
    </location>
</feature>
<evidence type="ECO:0000313" key="3">
    <source>
        <dbReference type="Proteomes" id="UP001374579"/>
    </source>
</evidence>
<reference evidence="2 3" key="1">
    <citation type="submission" date="2024-02" db="EMBL/GenBank/DDBJ databases">
        <title>Chromosome-scale genome assembly of the rough periwinkle Littorina saxatilis.</title>
        <authorList>
            <person name="De Jode A."/>
            <person name="Faria R."/>
            <person name="Formenti G."/>
            <person name="Sims Y."/>
            <person name="Smith T.P."/>
            <person name="Tracey A."/>
            <person name="Wood J.M.D."/>
            <person name="Zagrodzka Z.B."/>
            <person name="Johannesson K."/>
            <person name="Butlin R.K."/>
            <person name="Leder E.H."/>
        </authorList>
    </citation>
    <scope>NUCLEOTIDE SEQUENCE [LARGE SCALE GENOMIC DNA]</scope>
    <source>
        <strain evidence="2">Snail1</strain>
        <tissue evidence="2">Muscle</tissue>
    </source>
</reference>
<accession>A0AAN9B3J0</accession>
<dbReference type="Proteomes" id="UP001374579">
    <property type="component" value="Unassembled WGS sequence"/>
</dbReference>
<evidence type="ECO:0000256" key="1">
    <source>
        <dbReference type="SAM" id="SignalP"/>
    </source>
</evidence>
<keyword evidence="3" id="KW-1185">Reference proteome</keyword>
<gene>
    <name evidence="2" type="ORF">V1264_002539</name>
</gene>
<proteinExistence type="predicted"/>
<evidence type="ECO:0000313" key="2">
    <source>
        <dbReference type="EMBL" id="KAK7098187.1"/>
    </source>
</evidence>
<sequence>MKVIIFALLALVTSLCVTSAVAGGDDVTRNVSLTMQFVVSIKATWEDCQATVSTPFLHSDRDYNDSAVITVGQCDQAPLTFYVTSGSQDGYSKMDVTVTFYTHQISAMPPQCVIPWNGTYVPPTTLDPSQPPLPGCWTSDSQEGWHPMEFWFWILDWNFL</sequence>
<organism evidence="2 3">
    <name type="scientific">Littorina saxatilis</name>
    <dbReference type="NCBI Taxonomy" id="31220"/>
    <lineage>
        <taxon>Eukaryota</taxon>
        <taxon>Metazoa</taxon>
        <taxon>Spiralia</taxon>
        <taxon>Lophotrochozoa</taxon>
        <taxon>Mollusca</taxon>
        <taxon>Gastropoda</taxon>
        <taxon>Caenogastropoda</taxon>
        <taxon>Littorinimorpha</taxon>
        <taxon>Littorinoidea</taxon>
        <taxon>Littorinidae</taxon>
        <taxon>Littorina</taxon>
    </lineage>
</organism>
<dbReference type="EMBL" id="JBAMIC010000012">
    <property type="protein sequence ID" value="KAK7098187.1"/>
    <property type="molecule type" value="Genomic_DNA"/>
</dbReference>
<dbReference type="AlphaFoldDB" id="A0AAN9B3J0"/>
<keyword evidence="1" id="KW-0732">Signal</keyword>
<feature type="signal peptide" evidence="1">
    <location>
        <begin position="1"/>
        <end position="22"/>
    </location>
</feature>
<comment type="caution">
    <text evidence="2">The sequence shown here is derived from an EMBL/GenBank/DDBJ whole genome shotgun (WGS) entry which is preliminary data.</text>
</comment>
<protein>
    <submittedName>
        <fullName evidence="2">Uncharacterized protein</fullName>
    </submittedName>
</protein>
<name>A0AAN9B3J0_9CAEN</name>